<protein>
    <recommendedName>
        <fullName evidence="8">Ribonuclease VapC</fullName>
        <shortName evidence="8">RNase VapC</shortName>
        <ecNumber evidence="8">3.1.-.-</ecNumber>
    </recommendedName>
    <alternativeName>
        <fullName evidence="8">Toxin VapC</fullName>
    </alternativeName>
</protein>
<dbReference type="Pfam" id="PF01850">
    <property type="entry name" value="PIN"/>
    <property type="match status" value="1"/>
</dbReference>
<dbReference type="PANTHER" id="PTHR33653">
    <property type="entry name" value="RIBONUCLEASE VAPC2"/>
    <property type="match status" value="1"/>
</dbReference>
<evidence type="ECO:0000256" key="4">
    <source>
        <dbReference type="ARBA" id="ARBA00022723"/>
    </source>
</evidence>
<comment type="similarity">
    <text evidence="7 8">Belongs to the PINc/VapC protein family.</text>
</comment>
<gene>
    <name evidence="8" type="primary">vapC</name>
    <name evidence="10" type="ORF">A3C21_01185</name>
</gene>
<evidence type="ECO:0000256" key="7">
    <source>
        <dbReference type="ARBA" id="ARBA00038093"/>
    </source>
</evidence>
<name>A0A1F6E1H9_9BACT</name>
<proteinExistence type="inferred from homology"/>
<reference evidence="10 11" key="1">
    <citation type="journal article" date="2016" name="Nat. Commun.">
        <title>Thousands of microbial genomes shed light on interconnected biogeochemical processes in an aquifer system.</title>
        <authorList>
            <person name="Anantharaman K."/>
            <person name="Brown C.T."/>
            <person name="Hug L.A."/>
            <person name="Sharon I."/>
            <person name="Castelle C.J."/>
            <person name="Probst A.J."/>
            <person name="Thomas B.C."/>
            <person name="Singh A."/>
            <person name="Wilkins M.J."/>
            <person name="Karaoz U."/>
            <person name="Brodie E.L."/>
            <person name="Williams K.H."/>
            <person name="Hubbard S.S."/>
            <person name="Banfield J.F."/>
        </authorList>
    </citation>
    <scope>NUCLEOTIDE SEQUENCE [LARGE SCALE GENOMIC DNA]</scope>
</reference>
<dbReference type="Gene3D" id="3.40.50.1010">
    <property type="entry name" value="5'-nuclease"/>
    <property type="match status" value="1"/>
</dbReference>
<dbReference type="EMBL" id="MFLN01000009">
    <property type="protein sequence ID" value="OGG67410.1"/>
    <property type="molecule type" value="Genomic_DNA"/>
</dbReference>
<dbReference type="CDD" id="cd18738">
    <property type="entry name" value="PIN_VapC4-5_FitB-like"/>
    <property type="match status" value="1"/>
</dbReference>
<dbReference type="InterPro" id="IPR050556">
    <property type="entry name" value="Type_II_TA_system_RNase"/>
</dbReference>
<evidence type="ECO:0000313" key="10">
    <source>
        <dbReference type="EMBL" id="OGG67410.1"/>
    </source>
</evidence>
<sequence>MYTLDTNVVIYYLKKDDSARKFLEPLVGRGMRPHLSAISEAELYAHPSLSSEEASLIAGVVSALSVVPIDSAIAQTAGYLKGTYRIGLADALVAATALSTGTVLATRNVRDFQRISSLSLQKI</sequence>
<evidence type="ECO:0000256" key="1">
    <source>
        <dbReference type="ARBA" id="ARBA00001946"/>
    </source>
</evidence>
<evidence type="ECO:0000256" key="5">
    <source>
        <dbReference type="ARBA" id="ARBA00022801"/>
    </source>
</evidence>
<dbReference type="PANTHER" id="PTHR33653:SF1">
    <property type="entry name" value="RIBONUCLEASE VAPC2"/>
    <property type="match status" value="1"/>
</dbReference>
<evidence type="ECO:0000313" key="11">
    <source>
        <dbReference type="Proteomes" id="UP000178572"/>
    </source>
</evidence>
<evidence type="ECO:0000256" key="2">
    <source>
        <dbReference type="ARBA" id="ARBA00022649"/>
    </source>
</evidence>
<evidence type="ECO:0000256" key="3">
    <source>
        <dbReference type="ARBA" id="ARBA00022722"/>
    </source>
</evidence>
<dbReference type="GO" id="GO:0004540">
    <property type="term" value="F:RNA nuclease activity"/>
    <property type="evidence" value="ECO:0007669"/>
    <property type="project" value="InterPro"/>
</dbReference>
<comment type="caution">
    <text evidence="10">The sequence shown here is derived from an EMBL/GenBank/DDBJ whole genome shotgun (WGS) entry which is preliminary data.</text>
</comment>
<dbReference type="SUPFAM" id="SSF88723">
    <property type="entry name" value="PIN domain-like"/>
    <property type="match status" value="1"/>
</dbReference>
<keyword evidence="6 8" id="KW-0460">Magnesium</keyword>
<dbReference type="InterPro" id="IPR029060">
    <property type="entry name" value="PIN-like_dom_sf"/>
</dbReference>
<feature type="binding site" evidence="8">
    <location>
        <position position="90"/>
    </location>
    <ligand>
        <name>Mg(2+)</name>
        <dbReference type="ChEBI" id="CHEBI:18420"/>
    </ligand>
</feature>
<dbReference type="GO" id="GO:0000287">
    <property type="term" value="F:magnesium ion binding"/>
    <property type="evidence" value="ECO:0007669"/>
    <property type="project" value="UniProtKB-UniRule"/>
</dbReference>
<dbReference type="Proteomes" id="UP000178572">
    <property type="component" value="Unassembled WGS sequence"/>
</dbReference>
<keyword evidence="3 8" id="KW-0540">Nuclease</keyword>
<keyword evidence="8" id="KW-0800">Toxin</keyword>
<keyword evidence="2 8" id="KW-1277">Toxin-antitoxin system</keyword>
<evidence type="ECO:0000256" key="6">
    <source>
        <dbReference type="ARBA" id="ARBA00022842"/>
    </source>
</evidence>
<dbReference type="GO" id="GO:0090729">
    <property type="term" value="F:toxin activity"/>
    <property type="evidence" value="ECO:0007669"/>
    <property type="project" value="UniProtKB-KW"/>
</dbReference>
<feature type="binding site" evidence="8">
    <location>
        <position position="5"/>
    </location>
    <ligand>
        <name>Mg(2+)</name>
        <dbReference type="ChEBI" id="CHEBI:18420"/>
    </ligand>
</feature>
<dbReference type="InterPro" id="IPR022907">
    <property type="entry name" value="VapC_family"/>
</dbReference>
<feature type="domain" description="PIN" evidence="9">
    <location>
        <begin position="3"/>
        <end position="116"/>
    </location>
</feature>
<keyword evidence="5 8" id="KW-0378">Hydrolase</keyword>
<comment type="cofactor">
    <cofactor evidence="1 8">
        <name>Mg(2+)</name>
        <dbReference type="ChEBI" id="CHEBI:18420"/>
    </cofactor>
</comment>
<dbReference type="GO" id="GO:0016787">
    <property type="term" value="F:hydrolase activity"/>
    <property type="evidence" value="ECO:0007669"/>
    <property type="project" value="UniProtKB-KW"/>
</dbReference>
<evidence type="ECO:0000256" key="8">
    <source>
        <dbReference type="HAMAP-Rule" id="MF_00265"/>
    </source>
</evidence>
<evidence type="ECO:0000259" key="9">
    <source>
        <dbReference type="Pfam" id="PF01850"/>
    </source>
</evidence>
<accession>A0A1F6E1H9</accession>
<dbReference type="HAMAP" id="MF_00265">
    <property type="entry name" value="VapC_Nob1"/>
    <property type="match status" value="1"/>
</dbReference>
<organism evidence="10 11">
    <name type="scientific">Candidatus Kaiserbacteria bacterium RIFCSPHIGHO2_02_FULL_59_21</name>
    <dbReference type="NCBI Taxonomy" id="1798500"/>
    <lineage>
        <taxon>Bacteria</taxon>
        <taxon>Candidatus Kaiseribacteriota</taxon>
    </lineage>
</organism>
<keyword evidence="4 8" id="KW-0479">Metal-binding</keyword>
<comment type="function">
    <text evidence="8">Toxic component of a toxin-antitoxin (TA) system. An RNase.</text>
</comment>
<dbReference type="InterPro" id="IPR002716">
    <property type="entry name" value="PIN_dom"/>
</dbReference>
<dbReference type="EC" id="3.1.-.-" evidence="8"/>
<dbReference type="AlphaFoldDB" id="A0A1F6E1H9"/>